<dbReference type="EMBL" id="JACYTO010000001">
    <property type="protein sequence ID" value="MBD8501578.1"/>
    <property type="molecule type" value="Genomic_DNA"/>
</dbReference>
<dbReference type="InterPro" id="IPR035897">
    <property type="entry name" value="Toll_tir_struct_dom_sf"/>
</dbReference>
<proteinExistence type="predicted"/>
<keyword evidence="3" id="KW-1185">Reference proteome</keyword>
<comment type="caution">
    <text evidence="2">The sequence shown here is derived from an EMBL/GenBank/DDBJ whole genome shotgun (WGS) entry which is preliminary data.</text>
</comment>
<sequence>MKVFISWSGEKSKAIASIFKDWIPAVVQAAKPYFSPNDIEKGSRWSSEIAKELEESSIGLICLTDDNLQAPWLMFEAGALSKSMDKARVCPMLFGVEPTDLAGPLVQFQGTPFSKEEVLKLIRTINTQLGEAALDGGVLNSVFEKWWPDLAEKVEKALKNERKAVGGELRSDRELLEEVLKITRTLFVRDKVPPNRHAGVVYPLSIRVTSELIERNITFAGDILERVPDVPVLIATKDHLEASLTPLFELLPEEFHRRLAPRADSMIAALNKRVEELEEIPF</sequence>
<keyword evidence="2" id="KW-0675">Receptor</keyword>
<dbReference type="Gene3D" id="3.40.50.10140">
    <property type="entry name" value="Toll/interleukin-1 receptor homology (TIR) domain"/>
    <property type="match status" value="1"/>
</dbReference>
<evidence type="ECO:0000313" key="3">
    <source>
        <dbReference type="Proteomes" id="UP000603602"/>
    </source>
</evidence>
<dbReference type="InterPro" id="IPR000157">
    <property type="entry name" value="TIR_dom"/>
</dbReference>
<reference evidence="3" key="1">
    <citation type="submission" date="2023-07" db="EMBL/GenBank/DDBJ databases">
        <title>Thauera sp. CAU 1555 isolated from sand of Yaerae Beach.</title>
        <authorList>
            <person name="Kim W."/>
        </authorList>
    </citation>
    <scope>NUCLEOTIDE SEQUENCE [LARGE SCALE GENOMIC DNA]</scope>
    <source>
        <strain evidence="3">CAU 1555</strain>
    </source>
</reference>
<dbReference type="Proteomes" id="UP000603602">
    <property type="component" value="Unassembled WGS sequence"/>
</dbReference>
<evidence type="ECO:0000313" key="2">
    <source>
        <dbReference type="EMBL" id="MBD8501578.1"/>
    </source>
</evidence>
<gene>
    <name evidence="2" type="ORF">IFO67_01645</name>
</gene>
<protein>
    <submittedName>
        <fullName evidence="2">Toll/interleukin-1 receptor domain-containing protein</fullName>
    </submittedName>
</protein>
<dbReference type="Pfam" id="PF13676">
    <property type="entry name" value="TIR_2"/>
    <property type="match status" value="1"/>
</dbReference>
<organism evidence="2 3">
    <name type="scientific">Thauera sedimentorum</name>
    <dbReference type="NCBI Taxonomy" id="2767595"/>
    <lineage>
        <taxon>Bacteria</taxon>
        <taxon>Pseudomonadati</taxon>
        <taxon>Pseudomonadota</taxon>
        <taxon>Betaproteobacteria</taxon>
        <taxon>Rhodocyclales</taxon>
        <taxon>Zoogloeaceae</taxon>
        <taxon>Thauera</taxon>
    </lineage>
</organism>
<accession>A0ABR9B6F4</accession>
<dbReference type="RefSeq" id="WP_187716422.1">
    <property type="nucleotide sequence ID" value="NZ_JACTAH010000001.1"/>
</dbReference>
<feature type="domain" description="TIR" evidence="1">
    <location>
        <begin position="1"/>
        <end position="165"/>
    </location>
</feature>
<evidence type="ECO:0000259" key="1">
    <source>
        <dbReference type="PROSITE" id="PS50104"/>
    </source>
</evidence>
<dbReference type="PROSITE" id="PS50104">
    <property type="entry name" value="TIR"/>
    <property type="match status" value="1"/>
</dbReference>
<name>A0ABR9B6F4_9RHOO</name>
<dbReference type="SUPFAM" id="SSF52200">
    <property type="entry name" value="Toll/Interleukin receptor TIR domain"/>
    <property type="match status" value="1"/>
</dbReference>